<dbReference type="InterPro" id="IPR027417">
    <property type="entry name" value="P-loop_NTPase"/>
</dbReference>
<evidence type="ECO:0000313" key="4">
    <source>
        <dbReference type="Proteomes" id="UP000590412"/>
    </source>
</evidence>
<accession>A0A8X7NN78</accession>
<dbReference type="Proteomes" id="UP000590412">
    <property type="component" value="Unassembled WGS sequence"/>
</dbReference>
<dbReference type="Gene3D" id="3.40.50.300">
    <property type="entry name" value="P-loop containing nucleotide triphosphate hydrolases"/>
    <property type="match status" value="1"/>
</dbReference>
<reference evidence="3" key="1">
    <citation type="submission" date="2020-03" db="EMBL/GenBank/DDBJ databases">
        <title>FDA dAtabase for Regulatory Grade micrObial Sequences (FDA-ARGOS): Supporting development and validation of Infectious Disease Dx tests.</title>
        <authorList>
            <person name="Campos J."/>
            <person name="Goldberg B."/>
            <person name="Tallon L."/>
            <person name="Sadzewicz L."/>
            <person name="Vavikolanu K."/>
            <person name="Mehta A."/>
            <person name="Aluvathingal J."/>
            <person name="Nadendla S."/>
            <person name="Nandy P."/>
            <person name="Geyer C."/>
            <person name="Yan Y."/>
            <person name="Sichtig H."/>
        </authorList>
    </citation>
    <scope>NUCLEOTIDE SEQUENCE [LARGE SCALE GENOMIC DNA]</scope>
    <source>
        <strain evidence="3">FDAARGOS_652</strain>
    </source>
</reference>
<evidence type="ECO:0000256" key="1">
    <source>
        <dbReference type="SAM" id="MobiDB-lite"/>
    </source>
</evidence>
<sequence>MTEEGIPESFNLSSSLLFAPAESLVEKETGRDPSLSVEATDTTDLPEDHDTTHLQPEDESIELPQLDRKEVKLFSGQFINLERRQRIGPQAHTLETSNLYMDMDSLFAKVELKNKIKDNSSKLESKKKHPTTPKSMSLWTEKYKPQNFLQLCPAGNERQYRTIMRWLQKWSPMVFGERVKETDGTDSLGRPNRKILLIHGPPGVGKTVATHILVRQMGYNVQELNAMNSMDTLPQGSANSSTGSNAYSNASNALKLKIQNTLTSNAVSRNGKPFCLLIDELDSLANTNDVVKILQDIINADQRAYSKQKYVDNNDAKKSKKGDRLLNRPIICIANDIYSRQSGKFGPNPLEKMRAISDVVTFRKPAIAQRATGAKVSGSAMKSVKDFLMSVSQREKMGLDYRDIGEICEVCDGDLRACLNQMQFSGKRVASSMNVKKSAVDKHMSWFTMVEDVFRRDPQLKKEDNFNVLLQKYMDGHGKSITGSSDLVDKFINGVFNKYLDVVHLQDDTLTRPGEFSDWLHYHDSFNNNFNDANQYNALIALKSWTLFSDLKTFRDINSLIPNVKNLSFETFEKLKENRHIVKTLISSIPASLRLALGSTNTHHIACYFLPCLTKILSPSLSSKMKSNLTSAEVTKLEKVVTLMDIFNLTLETKKDFETGQVDLHFGPDWDSLSHFDTFVASRSSAMELKQLQLKRQLLFPLISAELENQATSTPNLKRKSAAVAADADDDDGAGRDSTKRAKTARNGQTFKSQYDDVNSTVKSDNEVIKQVPRIWVNFNEGYSNAVRKEITWKDIWLP</sequence>
<dbReference type="SUPFAM" id="SSF52540">
    <property type="entry name" value="P-loop containing nucleoside triphosphate hydrolases"/>
    <property type="match status" value="1"/>
</dbReference>
<feature type="region of interest" description="Disordered" evidence="1">
    <location>
        <begin position="714"/>
        <end position="752"/>
    </location>
</feature>
<organism evidence="3 4">
    <name type="scientific">Candida parapsilosis</name>
    <name type="common">Yeast</name>
    <dbReference type="NCBI Taxonomy" id="5480"/>
    <lineage>
        <taxon>Eukaryota</taxon>
        <taxon>Fungi</taxon>
        <taxon>Dikarya</taxon>
        <taxon>Ascomycota</taxon>
        <taxon>Saccharomycotina</taxon>
        <taxon>Pichiomycetes</taxon>
        <taxon>Debaryomycetaceae</taxon>
        <taxon>Candida/Lodderomyces clade</taxon>
        <taxon>Candida</taxon>
    </lineage>
</organism>
<dbReference type="GO" id="GO:0003677">
    <property type="term" value="F:DNA binding"/>
    <property type="evidence" value="ECO:0007669"/>
    <property type="project" value="TreeGrafter"/>
</dbReference>
<evidence type="ECO:0000313" key="3">
    <source>
        <dbReference type="EMBL" id="KAF6052835.1"/>
    </source>
</evidence>
<dbReference type="AlphaFoldDB" id="A0A8X7NN78"/>
<feature type="domain" description="AAA+ ATPase" evidence="2">
    <location>
        <begin position="192"/>
        <end position="366"/>
    </location>
</feature>
<dbReference type="Gene3D" id="1.10.8.60">
    <property type="match status" value="1"/>
</dbReference>
<dbReference type="GO" id="GO:0005634">
    <property type="term" value="C:nucleus"/>
    <property type="evidence" value="ECO:0007669"/>
    <property type="project" value="TreeGrafter"/>
</dbReference>
<feature type="region of interest" description="Disordered" evidence="1">
    <location>
        <begin position="24"/>
        <end position="54"/>
    </location>
</feature>
<proteinExistence type="predicted"/>
<dbReference type="CDD" id="cd00009">
    <property type="entry name" value="AAA"/>
    <property type="match status" value="1"/>
</dbReference>
<name>A0A8X7NN78_CANPA</name>
<dbReference type="GO" id="GO:0005524">
    <property type="term" value="F:ATP binding"/>
    <property type="evidence" value="ECO:0007669"/>
    <property type="project" value="InterPro"/>
</dbReference>
<dbReference type="PANTHER" id="PTHR23389">
    <property type="entry name" value="CHROMOSOME TRANSMISSION FIDELITY FACTOR 18"/>
    <property type="match status" value="1"/>
</dbReference>
<dbReference type="PANTHER" id="PTHR23389:SF3">
    <property type="entry name" value="CHROMOSOME TRANSMISSION FIDELITY PROTEIN 18 HOMOLOG"/>
    <property type="match status" value="1"/>
</dbReference>
<comment type="caution">
    <text evidence="3">The sequence shown here is derived from an EMBL/GenBank/DDBJ whole genome shotgun (WGS) entry which is preliminary data.</text>
</comment>
<dbReference type="GO" id="GO:0016887">
    <property type="term" value="F:ATP hydrolysis activity"/>
    <property type="evidence" value="ECO:0007669"/>
    <property type="project" value="InterPro"/>
</dbReference>
<dbReference type="Pfam" id="PF00004">
    <property type="entry name" value="AAA"/>
    <property type="match status" value="1"/>
</dbReference>
<evidence type="ECO:0000259" key="2">
    <source>
        <dbReference type="SMART" id="SM00382"/>
    </source>
</evidence>
<dbReference type="InterPro" id="IPR003959">
    <property type="entry name" value="ATPase_AAA_core"/>
</dbReference>
<dbReference type="InterPro" id="IPR003593">
    <property type="entry name" value="AAA+_ATPase"/>
</dbReference>
<dbReference type="OrthoDB" id="2195431at2759"/>
<protein>
    <submittedName>
        <fullName evidence="3">ATPase associated with various cellular activities (AAA) family protein</fullName>
    </submittedName>
</protein>
<dbReference type="SMART" id="SM00382">
    <property type="entry name" value="AAA"/>
    <property type="match status" value="1"/>
</dbReference>
<dbReference type="EMBL" id="JABWAB010000004">
    <property type="protein sequence ID" value="KAF6052835.1"/>
    <property type="molecule type" value="Genomic_DNA"/>
</dbReference>
<gene>
    <name evidence="3" type="ORF">FOB60_003091</name>
</gene>